<evidence type="ECO:0008006" key="3">
    <source>
        <dbReference type="Google" id="ProtNLM"/>
    </source>
</evidence>
<evidence type="ECO:0000313" key="2">
    <source>
        <dbReference type="Proteomes" id="UP000288388"/>
    </source>
</evidence>
<comment type="caution">
    <text evidence="1">The sequence shown here is derived from an EMBL/GenBank/DDBJ whole genome shotgun (WGS) entry which is preliminary data.</text>
</comment>
<dbReference type="AlphaFoldDB" id="A0A437UPH9"/>
<sequence length="86" mass="9943">MLAYTLPELASEYRTSKDNIYILVDLGLIKTVQFSSQKLVSIREAERFLFENAGKSFRNVISEEKQRKELSKLNKNILEMKKEGTA</sequence>
<reference evidence="1 2" key="1">
    <citation type="submission" date="2018-12" db="EMBL/GenBank/DDBJ databases">
        <title>A novel vanA-carrying plasmid in a clinical isolate of Enterococcus avium.</title>
        <authorList>
            <person name="Bernasconi O.J."/>
            <person name="Luzzaro F."/>
            <person name="Endimiani A."/>
        </authorList>
    </citation>
    <scope>NUCLEOTIDE SEQUENCE [LARGE SCALE GENOMIC DNA]</scope>
    <source>
        <strain evidence="1 2">LC0559/18</strain>
    </source>
</reference>
<name>A0A437UPH9_ENTAV</name>
<evidence type="ECO:0000313" key="1">
    <source>
        <dbReference type="EMBL" id="RVU95502.1"/>
    </source>
</evidence>
<dbReference type="EMBL" id="RYZS01000001">
    <property type="protein sequence ID" value="RVU95502.1"/>
    <property type="molecule type" value="Genomic_DNA"/>
</dbReference>
<protein>
    <recommendedName>
        <fullName evidence="3">DNA-binding protein</fullName>
    </recommendedName>
</protein>
<gene>
    <name evidence="1" type="ORF">EK398_12015</name>
</gene>
<accession>A0A437UPH9</accession>
<proteinExistence type="predicted"/>
<dbReference type="Proteomes" id="UP000288388">
    <property type="component" value="Unassembled WGS sequence"/>
</dbReference>
<organism evidence="1 2">
    <name type="scientific">Enterococcus avium</name>
    <name type="common">Streptococcus avium</name>
    <dbReference type="NCBI Taxonomy" id="33945"/>
    <lineage>
        <taxon>Bacteria</taxon>
        <taxon>Bacillati</taxon>
        <taxon>Bacillota</taxon>
        <taxon>Bacilli</taxon>
        <taxon>Lactobacillales</taxon>
        <taxon>Enterococcaceae</taxon>
        <taxon>Enterococcus</taxon>
    </lineage>
</organism>